<keyword evidence="2" id="KW-1185">Reference proteome</keyword>
<proteinExistence type="predicted"/>
<dbReference type="Proteomes" id="UP000621492">
    <property type="component" value="Unassembled WGS sequence"/>
</dbReference>
<dbReference type="EMBL" id="BMJD01000010">
    <property type="protein sequence ID" value="GGB39498.1"/>
    <property type="molecule type" value="Genomic_DNA"/>
</dbReference>
<reference evidence="1" key="2">
    <citation type="submission" date="2020-09" db="EMBL/GenBank/DDBJ databases">
        <authorList>
            <person name="Sun Q."/>
            <person name="Zhou Y."/>
        </authorList>
    </citation>
    <scope>NUCLEOTIDE SEQUENCE</scope>
    <source>
        <strain evidence="1">CGMCC 1.15454</strain>
    </source>
</reference>
<reference evidence="1" key="1">
    <citation type="journal article" date="2014" name="Int. J. Syst. Evol. Microbiol.">
        <title>Complete genome sequence of Corynebacterium casei LMG S-19264T (=DSM 44701T), isolated from a smear-ripened cheese.</title>
        <authorList>
            <consortium name="US DOE Joint Genome Institute (JGI-PGF)"/>
            <person name="Walter F."/>
            <person name="Albersmeier A."/>
            <person name="Kalinowski J."/>
            <person name="Ruckert C."/>
        </authorList>
    </citation>
    <scope>NUCLEOTIDE SEQUENCE</scope>
    <source>
        <strain evidence="1">CGMCC 1.15454</strain>
    </source>
</reference>
<accession>A0A9W5TX05</accession>
<dbReference type="RefSeq" id="WP_155554522.1">
    <property type="nucleotide sequence ID" value="NZ_BMJD01000010.1"/>
</dbReference>
<gene>
    <name evidence="1" type="ORF">GCM10011409_16250</name>
</gene>
<dbReference type="AlphaFoldDB" id="A0A9W5TX05"/>
<evidence type="ECO:0000313" key="1">
    <source>
        <dbReference type="EMBL" id="GGB39498.1"/>
    </source>
</evidence>
<protein>
    <submittedName>
        <fullName evidence="1">Uncharacterized protein</fullName>
    </submittedName>
</protein>
<evidence type="ECO:0000313" key="2">
    <source>
        <dbReference type="Proteomes" id="UP000621492"/>
    </source>
</evidence>
<comment type="caution">
    <text evidence="1">The sequence shown here is derived from an EMBL/GenBank/DDBJ whole genome shotgun (WGS) entry which is preliminary data.</text>
</comment>
<name>A0A9W5TX05_9BACI</name>
<organism evidence="1 2">
    <name type="scientific">Lentibacillus populi</name>
    <dbReference type="NCBI Taxonomy" id="1827502"/>
    <lineage>
        <taxon>Bacteria</taxon>
        <taxon>Bacillati</taxon>
        <taxon>Bacillota</taxon>
        <taxon>Bacilli</taxon>
        <taxon>Bacillales</taxon>
        <taxon>Bacillaceae</taxon>
        <taxon>Lentibacillus</taxon>
    </lineage>
</organism>
<sequence length="49" mass="5664">MEKNKTKDPELATFTLLNPDFYTVESREAIEENLSKDNELTDNETNDSL</sequence>